<keyword evidence="1" id="KW-0805">Transcription regulation</keyword>
<keyword evidence="3" id="KW-0804">Transcription</keyword>
<evidence type="ECO:0000313" key="7">
    <source>
        <dbReference type="Proteomes" id="UP000178622"/>
    </source>
</evidence>
<name>A0A1E8GQ76_9LACT</name>
<dbReference type="PANTHER" id="PTHR30204">
    <property type="entry name" value="REDOX-CYCLING DRUG-SENSING TRANSCRIPTIONAL ACTIVATOR SOXR"/>
    <property type="match status" value="1"/>
</dbReference>
<dbReference type="Proteomes" id="UP000178622">
    <property type="component" value="Unassembled WGS sequence"/>
</dbReference>
<evidence type="ECO:0000313" key="6">
    <source>
        <dbReference type="EMBL" id="OFI50389.1"/>
    </source>
</evidence>
<dbReference type="OrthoDB" id="9814833at2"/>
<sequence length="244" mass="29154">MKNIKEVSKLTGLTERSLRYYEELDLINPSRNEINDYRQYSDSDVEKLYQIQLYRSLDIPLKKISEIFFNENTSEYQIYMEQIDRLKKKRDDLNKILDDLQRKIEGEKIMEKDFKNVNAVIADNEAKYGQEIREKYGDQVINQANDYLRASGDKIFDSAEELRLQINELLTQLVAEEVSIEDEKAKKLFALHKEWLEIYYPNYSKEYHLGLADMYECDERFAKYYDDVINGGMKYMVDTIRKYA</sequence>
<dbReference type="AlphaFoldDB" id="A0A1E8GQ76"/>
<keyword evidence="2" id="KW-0238">DNA-binding</keyword>
<evidence type="ECO:0000256" key="4">
    <source>
        <dbReference type="SAM" id="Coils"/>
    </source>
</evidence>
<gene>
    <name evidence="6" type="ORF">BG261_00440</name>
</gene>
<dbReference type="RefSeq" id="WP_070791128.1">
    <property type="nucleotide sequence ID" value="NZ_MKIR01000001.1"/>
</dbReference>
<dbReference type="SUPFAM" id="SSF46955">
    <property type="entry name" value="Putative DNA-binding domain"/>
    <property type="match status" value="1"/>
</dbReference>
<dbReference type="SMART" id="SM00422">
    <property type="entry name" value="HTH_MERR"/>
    <property type="match status" value="1"/>
</dbReference>
<accession>A0A1E8GQ76</accession>
<organism evidence="6 7">
    <name type="scientific">Floricoccus tropicus</name>
    <dbReference type="NCBI Taxonomy" id="1859473"/>
    <lineage>
        <taxon>Bacteria</taxon>
        <taxon>Bacillati</taxon>
        <taxon>Bacillota</taxon>
        <taxon>Bacilli</taxon>
        <taxon>Lactobacillales</taxon>
        <taxon>Streptococcaceae</taxon>
        <taxon>Floricoccus</taxon>
    </lineage>
</organism>
<reference evidence="7" key="1">
    <citation type="submission" date="2016-09" db="EMBL/GenBank/DDBJ databases">
        <title>Draft genome sequence of a novel species of the family Streptococcaceae isolated from flowers.</title>
        <authorList>
            <person name="Chuah L.-O."/>
            <person name="Yap K.-P."/>
            <person name="Thong K.L."/>
            <person name="Liong M.T."/>
            <person name="Ahmad R."/>
            <person name="Rusul G."/>
        </authorList>
    </citation>
    <scope>NUCLEOTIDE SEQUENCE [LARGE SCALE GENOMIC DNA]</scope>
    <source>
        <strain evidence="7">DF1</strain>
    </source>
</reference>
<dbReference type="InterPro" id="IPR009061">
    <property type="entry name" value="DNA-bd_dom_put_sf"/>
</dbReference>
<dbReference type="InterPro" id="IPR012925">
    <property type="entry name" value="TipAS_dom"/>
</dbReference>
<comment type="caution">
    <text evidence="6">The sequence shown here is derived from an EMBL/GenBank/DDBJ whole genome shotgun (WGS) entry which is preliminary data.</text>
</comment>
<dbReference type="SUPFAM" id="SSF89082">
    <property type="entry name" value="Antibiotic binding domain of TipA-like multidrug resistance regulators"/>
    <property type="match status" value="1"/>
</dbReference>
<dbReference type="STRING" id="1859473.BG261_00440"/>
<dbReference type="EMBL" id="MKIR01000001">
    <property type="protein sequence ID" value="OFI50389.1"/>
    <property type="molecule type" value="Genomic_DNA"/>
</dbReference>
<evidence type="ECO:0000256" key="3">
    <source>
        <dbReference type="ARBA" id="ARBA00023163"/>
    </source>
</evidence>
<dbReference type="InterPro" id="IPR000551">
    <property type="entry name" value="MerR-type_HTH_dom"/>
</dbReference>
<dbReference type="Gene3D" id="1.10.1660.10">
    <property type="match status" value="1"/>
</dbReference>
<dbReference type="PANTHER" id="PTHR30204:SF94">
    <property type="entry name" value="HEAVY METAL-DEPENDENT TRANSCRIPTIONAL REGULATOR HI_0293-RELATED"/>
    <property type="match status" value="1"/>
</dbReference>
<dbReference type="CDD" id="cd01106">
    <property type="entry name" value="HTH_TipAL-Mta"/>
    <property type="match status" value="1"/>
</dbReference>
<dbReference type="Pfam" id="PF07739">
    <property type="entry name" value="TipAS"/>
    <property type="match status" value="1"/>
</dbReference>
<keyword evidence="7" id="KW-1185">Reference proteome</keyword>
<dbReference type="Pfam" id="PF13411">
    <property type="entry name" value="MerR_1"/>
    <property type="match status" value="1"/>
</dbReference>
<keyword evidence="4" id="KW-0175">Coiled coil</keyword>
<dbReference type="GO" id="GO:0003700">
    <property type="term" value="F:DNA-binding transcription factor activity"/>
    <property type="evidence" value="ECO:0007669"/>
    <property type="project" value="InterPro"/>
</dbReference>
<feature type="domain" description="HTH merR-type" evidence="5">
    <location>
        <begin position="1"/>
        <end position="70"/>
    </location>
</feature>
<dbReference type="InterPro" id="IPR047057">
    <property type="entry name" value="MerR_fam"/>
</dbReference>
<evidence type="ECO:0000259" key="5">
    <source>
        <dbReference type="PROSITE" id="PS50937"/>
    </source>
</evidence>
<feature type="coiled-coil region" evidence="4">
    <location>
        <begin position="76"/>
        <end position="110"/>
    </location>
</feature>
<dbReference type="InterPro" id="IPR036244">
    <property type="entry name" value="TipA-like_antibiotic-bd"/>
</dbReference>
<dbReference type="GO" id="GO:0003677">
    <property type="term" value="F:DNA binding"/>
    <property type="evidence" value="ECO:0007669"/>
    <property type="project" value="UniProtKB-KW"/>
</dbReference>
<dbReference type="Gene3D" id="1.10.490.50">
    <property type="entry name" value="Antibiotic binding domain of TipA-like multidrug resistance regulators"/>
    <property type="match status" value="1"/>
</dbReference>
<evidence type="ECO:0000256" key="1">
    <source>
        <dbReference type="ARBA" id="ARBA00023015"/>
    </source>
</evidence>
<proteinExistence type="predicted"/>
<evidence type="ECO:0000256" key="2">
    <source>
        <dbReference type="ARBA" id="ARBA00023125"/>
    </source>
</evidence>
<dbReference type="PROSITE" id="PS50937">
    <property type="entry name" value="HTH_MERR_2"/>
    <property type="match status" value="1"/>
</dbReference>
<protein>
    <recommendedName>
        <fullName evidence="5">HTH merR-type domain-containing protein</fullName>
    </recommendedName>
</protein>